<keyword evidence="2" id="KW-1185">Reference proteome</keyword>
<dbReference type="AlphaFoldDB" id="A0A1I4I3N0"/>
<dbReference type="Proteomes" id="UP000199550">
    <property type="component" value="Unassembled WGS sequence"/>
</dbReference>
<organism evidence="1 2">
    <name type="scientific">Loktanella salsilacus</name>
    <dbReference type="NCBI Taxonomy" id="195913"/>
    <lineage>
        <taxon>Bacteria</taxon>
        <taxon>Pseudomonadati</taxon>
        <taxon>Pseudomonadota</taxon>
        <taxon>Alphaproteobacteria</taxon>
        <taxon>Rhodobacterales</taxon>
        <taxon>Roseobacteraceae</taxon>
        <taxon>Loktanella</taxon>
    </lineage>
</organism>
<dbReference type="STRING" id="195913.SAMN04488004_12243"/>
<accession>A0A1I4I3N0</accession>
<evidence type="ECO:0000313" key="2">
    <source>
        <dbReference type="Proteomes" id="UP000199550"/>
    </source>
</evidence>
<sequence>MTISWIESMTCIPTPIPMLISFVAPACTGKTSTYHHALQDGCELEKRMLLSRIRMFAAVNVALIDFE</sequence>
<gene>
    <name evidence="1" type="ORF">SAMN04488004_12243</name>
</gene>
<evidence type="ECO:0000313" key="1">
    <source>
        <dbReference type="EMBL" id="SFL49048.1"/>
    </source>
</evidence>
<name>A0A1I4I3N0_9RHOB</name>
<protein>
    <submittedName>
        <fullName evidence="1">Uncharacterized protein</fullName>
    </submittedName>
</protein>
<proteinExistence type="predicted"/>
<reference evidence="1 2" key="1">
    <citation type="submission" date="2016-10" db="EMBL/GenBank/DDBJ databases">
        <authorList>
            <person name="de Groot N.N."/>
        </authorList>
    </citation>
    <scope>NUCLEOTIDE SEQUENCE [LARGE SCALE GENOMIC DNA]</scope>
    <source>
        <strain evidence="1 2">DSM 16199</strain>
    </source>
</reference>
<dbReference type="EMBL" id="FOTF01000022">
    <property type="protein sequence ID" value="SFL49048.1"/>
    <property type="molecule type" value="Genomic_DNA"/>
</dbReference>